<accession>A0A1X4NBF6</accession>
<name>A0A1X4NBF6_9RHOB</name>
<dbReference type="SUPFAM" id="SSF52540">
    <property type="entry name" value="P-loop containing nucleoside triphosphate hydrolases"/>
    <property type="match status" value="1"/>
</dbReference>
<dbReference type="Gene3D" id="3.40.50.300">
    <property type="entry name" value="P-loop containing nucleotide triphosphate hydrolases"/>
    <property type="match status" value="1"/>
</dbReference>
<evidence type="ECO:0000313" key="2">
    <source>
        <dbReference type="Proteomes" id="UP000193926"/>
    </source>
</evidence>
<protein>
    <submittedName>
        <fullName evidence="1">Recombinase RecA</fullName>
    </submittedName>
</protein>
<reference evidence="1 2" key="1">
    <citation type="submission" date="2014-03" db="EMBL/GenBank/DDBJ databases">
        <title>The draft genome sequence of Marivita geojedonensis KCTC 23882.</title>
        <authorList>
            <person name="Lai Q."/>
            <person name="Shao Z."/>
        </authorList>
    </citation>
    <scope>NUCLEOTIDE SEQUENCE [LARGE SCALE GENOMIC DNA]</scope>
    <source>
        <strain evidence="1 2">DPG-138</strain>
    </source>
</reference>
<dbReference type="AlphaFoldDB" id="A0A1X4NBF6"/>
<dbReference type="Proteomes" id="UP000193926">
    <property type="component" value="Unassembled WGS sequence"/>
</dbReference>
<dbReference type="InterPro" id="IPR027417">
    <property type="entry name" value="P-loop_NTPase"/>
</dbReference>
<dbReference type="STRING" id="1123756.MGEO_19435"/>
<comment type="caution">
    <text evidence="1">The sequence shown here is derived from an EMBL/GenBank/DDBJ whole genome shotgun (WGS) entry which is preliminary data.</text>
</comment>
<keyword evidence="2" id="KW-1185">Reference proteome</keyword>
<evidence type="ECO:0000313" key="1">
    <source>
        <dbReference type="EMBL" id="OSQ43875.1"/>
    </source>
</evidence>
<organism evidence="1 2">
    <name type="scientific">Marivita geojedonensis</name>
    <dbReference type="NCBI Taxonomy" id="1123756"/>
    <lineage>
        <taxon>Bacteria</taxon>
        <taxon>Pseudomonadati</taxon>
        <taxon>Pseudomonadota</taxon>
        <taxon>Alphaproteobacteria</taxon>
        <taxon>Rhodobacterales</taxon>
        <taxon>Roseobacteraceae</taxon>
        <taxon>Marivita</taxon>
    </lineage>
</organism>
<dbReference type="EMBL" id="JFKC01000033">
    <property type="protein sequence ID" value="OSQ43875.1"/>
    <property type="molecule type" value="Genomic_DNA"/>
</dbReference>
<dbReference type="Pfam" id="PF13481">
    <property type="entry name" value="AAA_25"/>
    <property type="match status" value="1"/>
</dbReference>
<sequence>MENAERLPNESFPKCDQSPTIKATPFEYRDPKLIPPRAWIYGHHLIRKNISVTVAPGGVGKSSLMIVQALELASGRALLGHFIPRPVKVWLFNLEDERSELDRRIAAAMSHYGILPEDIADRLFVDTGREQELILAAQERDSVSLNKAALCSLKEQIRLRQIDVLIVDPFVSSHRVNEMDNGKIDLVAKEWVRIAEECNCVIELVHHTRKLNGVEATSDASRGASSLTAAARSSRVLQRLSMEELEKSGVRQDDSTYFSVKRDKSNLASAGDRETYRTVSIDLGQGDQVGVVERWKKPDLFQGVGLDDLQRVQEAVGGLDRRYSCQASDWVGFLVAEVLGLDLPQNKKRIKSMIEQWLSSGALVKADKRFPNGRTSPVIEVGEWAISGP</sequence>
<proteinExistence type="predicted"/>
<gene>
    <name evidence="1" type="ORF">MGEO_19435</name>
</gene>